<comment type="caution">
    <text evidence="3">The sequence shown here is derived from an EMBL/GenBank/DDBJ whole genome shotgun (WGS) entry which is preliminary data.</text>
</comment>
<dbReference type="PANTHER" id="PTHR14969">
    <property type="entry name" value="SPHINGOSINE-1-PHOSPHATE PHOSPHOHYDROLASE"/>
    <property type="match status" value="1"/>
</dbReference>
<feature type="transmembrane region" description="Helical" evidence="1">
    <location>
        <begin position="212"/>
        <end position="231"/>
    </location>
</feature>
<gene>
    <name evidence="3" type="ORF">P7122_01805</name>
</gene>
<proteinExistence type="predicted"/>
<keyword evidence="1" id="KW-1133">Transmembrane helix</keyword>
<feature type="domain" description="Phosphatidic acid phosphatase type 2/haloperoxidase" evidence="2">
    <location>
        <begin position="106"/>
        <end position="227"/>
    </location>
</feature>
<sequence>MIETPILLDDIPSEHNFKVSIKDNFQQVRLNQLFVPIILFTMIFCFFVYAMQGSFVNIYVESQKDVFLKLNSILSVYPNFAHNISYLGDALVLFPFVFIFLFIKPKLWEAIIISSLFTLITSAVLKLIFAVPRPAAMINMETFTIMGRPNILHTSLPSGHAMTAFMVISILLYAFMPKKMSSRIIWTTLLITIGLIIGFSRVAVGAHYPLDVVVGCILGYIMAIFGIKITTKLNWLNWLKKRKFYPIIMLIFSIWGYLISLKLIKHNMVIFYLSLSALIVTFFVIIYKYVKTAKA</sequence>
<keyword evidence="1" id="KW-0812">Transmembrane</keyword>
<dbReference type="Proteomes" id="UP001529085">
    <property type="component" value="Unassembled WGS sequence"/>
</dbReference>
<dbReference type="InterPro" id="IPR036938">
    <property type="entry name" value="PAP2/HPO_sf"/>
</dbReference>
<dbReference type="PANTHER" id="PTHR14969:SF13">
    <property type="entry name" value="AT30094P"/>
    <property type="match status" value="1"/>
</dbReference>
<dbReference type="SMART" id="SM00014">
    <property type="entry name" value="acidPPc"/>
    <property type="match status" value="1"/>
</dbReference>
<dbReference type="CDD" id="cd01610">
    <property type="entry name" value="PAP2_like"/>
    <property type="match status" value="1"/>
</dbReference>
<dbReference type="Gene3D" id="1.20.144.10">
    <property type="entry name" value="Phosphatidic acid phosphatase type 2/haloperoxidase"/>
    <property type="match status" value="1"/>
</dbReference>
<feature type="transmembrane region" description="Helical" evidence="1">
    <location>
        <begin position="243"/>
        <end position="264"/>
    </location>
</feature>
<keyword evidence="4" id="KW-1185">Reference proteome</keyword>
<dbReference type="EMBL" id="JARSBN010000001">
    <property type="protein sequence ID" value="MDG4714589.1"/>
    <property type="molecule type" value="Genomic_DNA"/>
</dbReference>
<keyword evidence="1" id="KW-0472">Membrane</keyword>
<feature type="transmembrane region" description="Helical" evidence="1">
    <location>
        <begin position="80"/>
        <end position="103"/>
    </location>
</feature>
<reference evidence="3 4" key="1">
    <citation type="submission" date="2023-03" db="EMBL/GenBank/DDBJ databases">
        <title>Strain YYF002 represents a novel species in the genus Winogradskyella isolated from seawater.</title>
        <authorList>
            <person name="Fu Z.-Y."/>
        </authorList>
    </citation>
    <scope>NUCLEOTIDE SEQUENCE [LARGE SCALE GENOMIC DNA]</scope>
    <source>
        <strain evidence="3 4">YYF002</strain>
    </source>
</reference>
<accession>A0ABT6FXR7</accession>
<evidence type="ECO:0000259" key="2">
    <source>
        <dbReference type="SMART" id="SM00014"/>
    </source>
</evidence>
<name>A0ABT6FXR7_9FLAO</name>
<dbReference type="SUPFAM" id="SSF48317">
    <property type="entry name" value="Acid phosphatase/Vanadium-dependent haloperoxidase"/>
    <property type="match status" value="1"/>
</dbReference>
<dbReference type="RefSeq" id="WP_278004071.1">
    <property type="nucleotide sequence ID" value="NZ_JARSBN010000001.1"/>
</dbReference>
<feature type="transmembrane region" description="Helical" evidence="1">
    <location>
        <begin position="33"/>
        <end position="60"/>
    </location>
</feature>
<feature type="transmembrane region" description="Helical" evidence="1">
    <location>
        <begin position="110"/>
        <end position="131"/>
    </location>
</feature>
<feature type="transmembrane region" description="Helical" evidence="1">
    <location>
        <begin position="151"/>
        <end position="175"/>
    </location>
</feature>
<evidence type="ECO:0000313" key="3">
    <source>
        <dbReference type="EMBL" id="MDG4714589.1"/>
    </source>
</evidence>
<feature type="transmembrane region" description="Helical" evidence="1">
    <location>
        <begin position="270"/>
        <end position="290"/>
    </location>
</feature>
<feature type="transmembrane region" description="Helical" evidence="1">
    <location>
        <begin position="184"/>
        <end position="206"/>
    </location>
</feature>
<evidence type="ECO:0000313" key="4">
    <source>
        <dbReference type="Proteomes" id="UP001529085"/>
    </source>
</evidence>
<protein>
    <submittedName>
        <fullName evidence="3">Phosphatase PAP2 family protein</fullName>
    </submittedName>
</protein>
<dbReference type="InterPro" id="IPR000326">
    <property type="entry name" value="PAP2/HPO"/>
</dbReference>
<evidence type="ECO:0000256" key="1">
    <source>
        <dbReference type="SAM" id="Phobius"/>
    </source>
</evidence>
<organism evidence="3 4">
    <name type="scientific">Winogradskyella marincola</name>
    <dbReference type="NCBI Taxonomy" id="3037795"/>
    <lineage>
        <taxon>Bacteria</taxon>
        <taxon>Pseudomonadati</taxon>
        <taxon>Bacteroidota</taxon>
        <taxon>Flavobacteriia</taxon>
        <taxon>Flavobacteriales</taxon>
        <taxon>Flavobacteriaceae</taxon>
        <taxon>Winogradskyella</taxon>
    </lineage>
</organism>
<dbReference type="Pfam" id="PF01569">
    <property type="entry name" value="PAP2"/>
    <property type="match status" value="1"/>
</dbReference>